<gene>
    <name evidence="3" type="ORF">NX02_28115</name>
</gene>
<dbReference type="STRING" id="1123269.NX02_28115"/>
<dbReference type="PROSITE" id="PS50075">
    <property type="entry name" value="CARRIER"/>
    <property type="match status" value="1"/>
</dbReference>
<dbReference type="InterPro" id="IPR009081">
    <property type="entry name" value="PP-bd_ACP"/>
</dbReference>
<evidence type="ECO:0000259" key="1">
    <source>
        <dbReference type="PROSITE" id="PS50075"/>
    </source>
</evidence>
<evidence type="ECO:0000259" key="2">
    <source>
        <dbReference type="PROSITE" id="PS50883"/>
    </source>
</evidence>
<feature type="domain" description="Carrier" evidence="1">
    <location>
        <begin position="3"/>
        <end position="79"/>
    </location>
</feature>
<dbReference type="SUPFAM" id="SSF47336">
    <property type="entry name" value="ACP-like"/>
    <property type="match status" value="1"/>
</dbReference>
<evidence type="ECO:0000313" key="4">
    <source>
        <dbReference type="Proteomes" id="UP000018851"/>
    </source>
</evidence>
<dbReference type="Pfam" id="PF00550">
    <property type="entry name" value="PP-binding"/>
    <property type="match status" value="1"/>
</dbReference>
<dbReference type="PATRIC" id="fig|1123269.5.peg.5517"/>
<accession>W0ANC4</accession>
<dbReference type="PROSITE" id="PS50883">
    <property type="entry name" value="EAL"/>
    <property type="match status" value="1"/>
</dbReference>
<keyword evidence="4" id="KW-1185">Reference proteome</keyword>
<evidence type="ECO:0000313" key="3">
    <source>
        <dbReference type="EMBL" id="AHE57205.1"/>
    </source>
</evidence>
<dbReference type="OrthoDB" id="9811033at2"/>
<name>W0ANC4_9SPHN</name>
<dbReference type="EMBL" id="CP006644">
    <property type="protein sequence ID" value="AHE57205.1"/>
    <property type="molecule type" value="Genomic_DNA"/>
</dbReference>
<dbReference type="Gene3D" id="1.10.1200.10">
    <property type="entry name" value="ACP-like"/>
    <property type="match status" value="1"/>
</dbReference>
<proteinExistence type="predicted"/>
<dbReference type="AlphaFoldDB" id="W0ANC4"/>
<sequence length="80" mass="8975">MSESTLETIREIMIDVFDLDDDFELTADTSADDIDEWDSLSHIRLVVAVERQFGIKFKNSEIEGLKNVGELVSVIDGKLG</sequence>
<dbReference type="InterPro" id="IPR001633">
    <property type="entry name" value="EAL_dom"/>
</dbReference>
<dbReference type="HOGENOM" id="CLU_108696_20_2_5"/>
<dbReference type="RefSeq" id="WP_025295298.1">
    <property type="nucleotide sequence ID" value="NZ_CP006644.1"/>
</dbReference>
<feature type="domain" description="EAL" evidence="2">
    <location>
        <begin position="1"/>
        <end position="80"/>
    </location>
</feature>
<dbReference type="eggNOG" id="COG0236">
    <property type="taxonomic scope" value="Bacteria"/>
</dbReference>
<protein>
    <recommendedName>
        <fullName evidence="5">Acyl carrier protein</fullName>
    </recommendedName>
</protein>
<evidence type="ECO:0008006" key="5">
    <source>
        <dbReference type="Google" id="ProtNLM"/>
    </source>
</evidence>
<dbReference type="Proteomes" id="UP000018851">
    <property type="component" value="Chromosome"/>
</dbReference>
<reference evidence="3 4" key="1">
    <citation type="submission" date="2013-07" db="EMBL/GenBank/DDBJ databases">
        <title>Completed genome of Sphingomonas sanxanigenens NX02.</title>
        <authorList>
            <person name="Ma T."/>
            <person name="Huang H."/>
            <person name="Wu M."/>
            <person name="Li X."/>
            <person name="Li G."/>
        </authorList>
    </citation>
    <scope>NUCLEOTIDE SEQUENCE [LARGE SCALE GENOMIC DNA]</scope>
    <source>
        <strain evidence="3 4">NX02</strain>
    </source>
</reference>
<dbReference type="InterPro" id="IPR036736">
    <property type="entry name" value="ACP-like_sf"/>
</dbReference>
<organism evidence="3 4">
    <name type="scientific">Sphingomonas sanxanigenens DSM 19645 = NX02</name>
    <dbReference type="NCBI Taxonomy" id="1123269"/>
    <lineage>
        <taxon>Bacteria</taxon>
        <taxon>Pseudomonadati</taxon>
        <taxon>Pseudomonadota</taxon>
        <taxon>Alphaproteobacteria</taxon>
        <taxon>Sphingomonadales</taxon>
        <taxon>Sphingomonadaceae</taxon>
        <taxon>Sphingomonas</taxon>
    </lineage>
</organism>
<dbReference type="SMR" id="W0ANC4"/>
<dbReference type="KEGG" id="ssan:NX02_28115"/>